<keyword evidence="2" id="KW-1185">Reference proteome</keyword>
<name>A0ACC1MIH2_9APHY</name>
<accession>A0ACC1MIH2</accession>
<reference evidence="1" key="1">
    <citation type="submission" date="2022-08" db="EMBL/GenBank/DDBJ databases">
        <title>Genome Sequence of Pycnoporus sanguineus.</title>
        <authorList>
            <person name="Buettner E."/>
        </authorList>
    </citation>
    <scope>NUCLEOTIDE SEQUENCE</scope>
    <source>
        <strain evidence="1">CG-C14</strain>
    </source>
</reference>
<protein>
    <submittedName>
        <fullName evidence="1">Uncharacterized protein</fullName>
    </submittedName>
</protein>
<sequence length="76" mass="8248">MASDDGYVYVDDADPRIVVSDNWGVSSISYAYDGTLHGASVADATATFTFTGQEQWLVHSRPLVANCMYEQALLSP</sequence>
<dbReference type="EMBL" id="JANSHE010006559">
    <property type="protein sequence ID" value="KAJ2966720.1"/>
    <property type="molecule type" value="Genomic_DNA"/>
</dbReference>
<proteinExistence type="predicted"/>
<gene>
    <name evidence="1" type="ORF">NUW54_g13726</name>
</gene>
<evidence type="ECO:0000313" key="1">
    <source>
        <dbReference type="EMBL" id="KAJ2966720.1"/>
    </source>
</evidence>
<comment type="caution">
    <text evidence="1">The sequence shown here is derived from an EMBL/GenBank/DDBJ whole genome shotgun (WGS) entry which is preliminary data.</text>
</comment>
<organism evidence="1 2">
    <name type="scientific">Trametes sanguinea</name>
    <dbReference type="NCBI Taxonomy" id="158606"/>
    <lineage>
        <taxon>Eukaryota</taxon>
        <taxon>Fungi</taxon>
        <taxon>Dikarya</taxon>
        <taxon>Basidiomycota</taxon>
        <taxon>Agaricomycotina</taxon>
        <taxon>Agaricomycetes</taxon>
        <taxon>Polyporales</taxon>
        <taxon>Polyporaceae</taxon>
        <taxon>Trametes</taxon>
    </lineage>
</organism>
<dbReference type="Proteomes" id="UP001144978">
    <property type="component" value="Unassembled WGS sequence"/>
</dbReference>
<evidence type="ECO:0000313" key="2">
    <source>
        <dbReference type="Proteomes" id="UP001144978"/>
    </source>
</evidence>